<organism evidence="1 2">
    <name type="scientific">Pseudomonas luteola</name>
    <dbReference type="NCBI Taxonomy" id="47886"/>
    <lineage>
        <taxon>Bacteria</taxon>
        <taxon>Pseudomonadati</taxon>
        <taxon>Pseudomonadota</taxon>
        <taxon>Gammaproteobacteria</taxon>
        <taxon>Pseudomonadales</taxon>
        <taxon>Pseudomonadaceae</taxon>
        <taxon>Pseudomonas</taxon>
    </lineage>
</organism>
<dbReference type="Proteomes" id="UP000638986">
    <property type="component" value="Unassembled WGS sequence"/>
</dbReference>
<evidence type="ECO:0000313" key="1">
    <source>
        <dbReference type="EMBL" id="MBH3440509.1"/>
    </source>
</evidence>
<name>A0ABS0MX11_PSELU</name>
<gene>
    <name evidence="1" type="ORF">I5Q09_17645</name>
</gene>
<dbReference type="EMBL" id="JADTXM010000012">
    <property type="protein sequence ID" value="MBH3440509.1"/>
    <property type="molecule type" value="Genomic_DNA"/>
</dbReference>
<sequence length="96" mass="10624">MSNQDYDLEAYRALVTQLKAELEEVKGKAAIDLDALSCLLSFVMDHAPARTFAEYLIADRGLADEDTRESLISFFTGRPGQIGELLKQHAITGSFD</sequence>
<proteinExistence type="predicted"/>
<dbReference type="RefSeq" id="WP_197872914.1">
    <property type="nucleotide sequence ID" value="NZ_JADTXM010000012.1"/>
</dbReference>
<evidence type="ECO:0000313" key="2">
    <source>
        <dbReference type="Proteomes" id="UP000638986"/>
    </source>
</evidence>
<reference evidence="1 2" key="1">
    <citation type="submission" date="2020-11" db="EMBL/GenBank/DDBJ databases">
        <title>Enhanced detection system for hospital associated transmission using whole genome sequencing surveillance.</title>
        <authorList>
            <person name="Harrison L.H."/>
            <person name="Van Tyne D."/>
            <person name="Marsh J.W."/>
            <person name="Griffith M.P."/>
            <person name="Snyder D.J."/>
            <person name="Cooper V.S."/>
            <person name="Mustapha M."/>
        </authorList>
    </citation>
    <scope>NUCLEOTIDE SEQUENCE [LARGE SCALE GENOMIC DNA]</scope>
    <source>
        <strain evidence="1 2">PSB00013</strain>
    </source>
</reference>
<accession>A0ABS0MX11</accession>
<comment type="caution">
    <text evidence="1">The sequence shown here is derived from an EMBL/GenBank/DDBJ whole genome shotgun (WGS) entry which is preliminary data.</text>
</comment>
<protein>
    <submittedName>
        <fullName evidence="1">Uncharacterized protein</fullName>
    </submittedName>
</protein>